<dbReference type="PANTHER" id="PTHR33452:SF4">
    <property type="entry name" value="BLL4328 PROTEIN"/>
    <property type="match status" value="1"/>
</dbReference>
<evidence type="ECO:0000256" key="5">
    <source>
        <dbReference type="ARBA" id="ARBA00022989"/>
    </source>
</evidence>
<comment type="similarity">
    <text evidence="2">Belongs to the DoxX family.</text>
</comment>
<evidence type="ECO:0000256" key="2">
    <source>
        <dbReference type="ARBA" id="ARBA00006679"/>
    </source>
</evidence>
<dbReference type="PANTHER" id="PTHR33452">
    <property type="entry name" value="OXIDOREDUCTASE CATD-RELATED"/>
    <property type="match status" value="1"/>
</dbReference>
<feature type="transmembrane region" description="Helical" evidence="7">
    <location>
        <begin position="6"/>
        <end position="23"/>
    </location>
</feature>
<evidence type="ECO:0000313" key="9">
    <source>
        <dbReference type="Proteomes" id="UP001165296"/>
    </source>
</evidence>
<dbReference type="InterPro" id="IPR032808">
    <property type="entry name" value="DoxX"/>
</dbReference>
<gene>
    <name evidence="8" type="ORF">LGH74_02540</name>
</gene>
<dbReference type="Proteomes" id="UP001165296">
    <property type="component" value="Unassembled WGS sequence"/>
</dbReference>
<feature type="transmembrane region" description="Helical" evidence="7">
    <location>
        <begin position="43"/>
        <end position="63"/>
    </location>
</feature>
<comment type="caution">
    <text evidence="8">The sequence shown here is derived from an EMBL/GenBank/DDBJ whole genome shotgun (WGS) entry which is preliminary data.</text>
</comment>
<proteinExistence type="inferred from homology"/>
<evidence type="ECO:0000256" key="7">
    <source>
        <dbReference type="SAM" id="Phobius"/>
    </source>
</evidence>
<dbReference type="EMBL" id="JAJADR010000001">
    <property type="protein sequence ID" value="MCB2406844.1"/>
    <property type="molecule type" value="Genomic_DNA"/>
</dbReference>
<reference evidence="8" key="1">
    <citation type="submission" date="2021-10" db="EMBL/GenBank/DDBJ databases">
        <authorList>
            <person name="Dean J.D."/>
            <person name="Kim M.K."/>
            <person name="Newey C.N."/>
            <person name="Stoker T.S."/>
            <person name="Thompson D.W."/>
            <person name="Grose J.H."/>
        </authorList>
    </citation>
    <scope>NUCLEOTIDE SEQUENCE</scope>
    <source>
        <strain evidence="8">BT178</strain>
    </source>
</reference>
<keyword evidence="4 7" id="KW-0812">Transmembrane</keyword>
<dbReference type="Pfam" id="PF07681">
    <property type="entry name" value="DoxX"/>
    <property type="match status" value="1"/>
</dbReference>
<dbReference type="InterPro" id="IPR051907">
    <property type="entry name" value="DoxX-like_oxidoreductase"/>
</dbReference>
<dbReference type="RefSeq" id="WP_226171488.1">
    <property type="nucleotide sequence ID" value="NZ_JAJADR010000001.1"/>
</dbReference>
<keyword evidence="3" id="KW-1003">Cell membrane</keyword>
<evidence type="ECO:0000256" key="1">
    <source>
        <dbReference type="ARBA" id="ARBA00004651"/>
    </source>
</evidence>
<sequence length="133" mass="13815">MNTASYSAYAYALLRIVAGLMFAMHGSQKLLGFPGGDGTTMPLLSLMGLAGIIELVGGLLIAIGLFTRGAAFLASGTMAVAYFMAHASKGALPIVNQGELAVLYCFVFLFIAAYGAGIWSVDSLRTRGRTLAA</sequence>
<feature type="transmembrane region" description="Helical" evidence="7">
    <location>
        <begin position="69"/>
        <end position="88"/>
    </location>
</feature>
<evidence type="ECO:0000256" key="3">
    <source>
        <dbReference type="ARBA" id="ARBA00022475"/>
    </source>
</evidence>
<keyword evidence="6 7" id="KW-0472">Membrane</keyword>
<feature type="transmembrane region" description="Helical" evidence="7">
    <location>
        <begin position="100"/>
        <end position="121"/>
    </location>
</feature>
<name>A0ABS8AL18_9BACT</name>
<protein>
    <submittedName>
        <fullName evidence="8">DoxX family protein</fullName>
    </submittedName>
</protein>
<evidence type="ECO:0000313" key="8">
    <source>
        <dbReference type="EMBL" id="MCB2406844.1"/>
    </source>
</evidence>
<organism evidence="8 9">
    <name type="scientific">Hymenobacter lucidus</name>
    <dbReference type="NCBI Taxonomy" id="2880930"/>
    <lineage>
        <taxon>Bacteria</taxon>
        <taxon>Pseudomonadati</taxon>
        <taxon>Bacteroidota</taxon>
        <taxon>Cytophagia</taxon>
        <taxon>Cytophagales</taxon>
        <taxon>Hymenobacteraceae</taxon>
        <taxon>Hymenobacter</taxon>
    </lineage>
</organism>
<keyword evidence="9" id="KW-1185">Reference proteome</keyword>
<evidence type="ECO:0000256" key="4">
    <source>
        <dbReference type="ARBA" id="ARBA00022692"/>
    </source>
</evidence>
<keyword evidence="5 7" id="KW-1133">Transmembrane helix</keyword>
<evidence type="ECO:0000256" key="6">
    <source>
        <dbReference type="ARBA" id="ARBA00023136"/>
    </source>
</evidence>
<accession>A0ABS8AL18</accession>
<comment type="subcellular location">
    <subcellularLocation>
        <location evidence="1">Cell membrane</location>
        <topology evidence="1">Multi-pass membrane protein</topology>
    </subcellularLocation>
</comment>